<feature type="transmembrane region" description="Helical" evidence="7">
    <location>
        <begin position="184"/>
        <end position="208"/>
    </location>
</feature>
<evidence type="ECO:0000256" key="2">
    <source>
        <dbReference type="ARBA" id="ARBA00022692"/>
    </source>
</evidence>
<dbReference type="Proteomes" id="UP000543642">
    <property type="component" value="Unassembled WGS sequence"/>
</dbReference>
<accession>A0A7W8M4C0</accession>
<dbReference type="SUPFAM" id="SSF52540">
    <property type="entry name" value="P-loop containing nucleoside triphosphate hydrolases"/>
    <property type="match status" value="1"/>
</dbReference>
<evidence type="ECO:0000256" key="4">
    <source>
        <dbReference type="ARBA" id="ARBA00022840"/>
    </source>
</evidence>
<dbReference type="Pfam" id="PF00005">
    <property type="entry name" value="ABC_tran"/>
    <property type="match status" value="1"/>
</dbReference>
<dbReference type="InterPro" id="IPR003593">
    <property type="entry name" value="AAA+_ATPase"/>
</dbReference>
<feature type="transmembrane region" description="Helical" evidence="7">
    <location>
        <begin position="68"/>
        <end position="90"/>
    </location>
</feature>
<evidence type="ECO:0000256" key="1">
    <source>
        <dbReference type="ARBA" id="ARBA00004651"/>
    </source>
</evidence>
<proteinExistence type="predicted"/>
<keyword evidence="10" id="KW-1185">Reference proteome</keyword>
<protein>
    <submittedName>
        <fullName evidence="9">ATP-binding cassette subfamily B protein</fullName>
    </submittedName>
</protein>
<comment type="caution">
    <text evidence="9">The sequence shown here is derived from an EMBL/GenBank/DDBJ whole genome shotgun (WGS) entry which is preliminary data.</text>
</comment>
<keyword evidence="6 7" id="KW-0472">Membrane</keyword>
<feature type="transmembrane region" description="Helical" evidence="7">
    <location>
        <begin position="282"/>
        <end position="302"/>
    </location>
</feature>
<evidence type="ECO:0000313" key="9">
    <source>
        <dbReference type="EMBL" id="MBB5263963.1"/>
    </source>
</evidence>
<dbReference type="SUPFAM" id="SSF90123">
    <property type="entry name" value="ABC transporter transmembrane region"/>
    <property type="match status" value="1"/>
</dbReference>
<dbReference type="GO" id="GO:0005886">
    <property type="term" value="C:plasma membrane"/>
    <property type="evidence" value="ECO:0007669"/>
    <property type="project" value="UniProtKB-SubCell"/>
</dbReference>
<reference evidence="9 10" key="1">
    <citation type="submission" date="2020-08" db="EMBL/GenBank/DDBJ databases">
        <title>Genomic Encyclopedia of Type Strains, Phase IV (KMG-IV): sequencing the most valuable type-strain genomes for metagenomic binning, comparative biology and taxonomic classification.</title>
        <authorList>
            <person name="Goeker M."/>
        </authorList>
    </citation>
    <scope>NUCLEOTIDE SEQUENCE [LARGE SCALE GENOMIC DNA]</scope>
    <source>
        <strain evidence="9 10">DSM 106146</strain>
    </source>
</reference>
<organism evidence="9 10">
    <name type="scientific">Catenibacillus scindens</name>
    <dbReference type="NCBI Taxonomy" id="673271"/>
    <lineage>
        <taxon>Bacteria</taxon>
        <taxon>Bacillati</taxon>
        <taxon>Bacillota</taxon>
        <taxon>Clostridia</taxon>
        <taxon>Lachnospirales</taxon>
        <taxon>Lachnospiraceae</taxon>
        <taxon>Catenibacillus</taxon>
    </lineage>
</organism>
<name>A0A7W8M4C0_9FIRM</name>
<comment type="subcellular location">
    <subcellularLocation>
        <location evidence="1">Cell membrane</location>
        <topology evidence="1">Multi-pass membrane protein</topology>
    </subcellularLocation>
</comment>
<dbReference type="SMART" id="SM00382">
    <property type="entry name" value="AAA"/>
    <property type="match status" value="1"/>
</dbReference>
<dbReference type="Gene3D" id="3.40.50.300">
    <property type="entry name" value="P-loop containing nucleotide triphosphate hydrolases"/>
    <property type="match status" value="1"/>
</dbReference>
<evidence type="ECO:0000256" key="6">
    <source>
        <dbReference type="ARBA" id="ARBA00023136"/>
    </source>
</evidence>
<feature type="transmembrane region" description="Helical" evidence="7">
    <location>
        <begin position="21"/>
        <end position="48"/>
    </location>
</feature>
<evidence type="ECO:0000256" key="3">
    <source>
        <dbReference type="ARBA" id="ARBA00022741"/>
    </source>
</evidence>
<dbReference type="InterPro" id="IPR003439">
    <property type="entry name" value="ABC_transporter-like_ATP-bd"/>
</dbReference>
<dbReference type="PROSITE" id="PS50893">
    <property type="entry name" value="ABC_TRANSPORTER_2"/>
    <property type="match status" value="1"/>
</dbReference>
<dbReference type="PROSITE" id="PS00211">
    <property type="entry name" value="ABC_TRANSPORTER_1"/>
    <property type="match status" value="1"/>
</dbReference>
<feature type="domain" description="ABC transporter" evidence="8">
    <location>
        <begin position="393"/>
        <end position="631"/>
    </location>
</feature>
<keyword evidence="3" id="KW-0547">Nucleotide-binding</keyword>
<gene>
    <name evidence="9" type="ORF">HNP82_001068</name>
</gene>
<dbReference type="GO" id="GO:0005524">
    <property type="term" value="F:ATP binding"/>
    <property type="evidence" value="ECO:0007669"/>
    <property type="project" value="UniProtKB-KW"/>
</dbReference>
<dbReference type="AlphaFoldDB" id="A0A7W8M4C0"/>
<evidence type="ECO:0000313" key="10">
    <source>
        <dbReference type="Proteomes" id="UP000543642"/>
    </source>
</evidence>
<sequence>MNQENEKISFTEAIRWQGRSWKVLGSLCPSLFISGILYEVSNAAIPLVEVWLSARILNELVSERDPRILFRLVVIQLVSSAVLAAGRALLLRWKNYEEAVCSQGVEKIYIDKMIGMDFENIDSQYVYDTYSQICQSDNWGGWGLKDSIYRTAQMAGQLARIVGGVGLSVTLFASKVPVDGGYGWLNHPLCLVVILGILLFVTLFSFVCSDKANGCVDKASGEIMLSNRFFAFFGNMCTERERAADLRVYEQQENVCNPYMERMDMFRRGGVLAKTFAGPMGLWNGLSASLSAILTGAVYLFVCMKAWAGAFGVGSIAQYVGAITSLFLGLTNLLRSLGVMRFNAAYLKNTFAFLDIPDKMYQGSRPIEGTADNRTAAGKGLPDQPASNKEFEIEFRDVSFKYPGSQDYALRHVTMAFKMGRRTAVVGMNGSGKTTFIKLLCRMYDPTEGQILLNGVDIRQYRYSDYIRLFSVVFQDFVLFALPLGENVAGVKDYDRERVKECLEKAGFSRRLDKMPDGLDTYLYKDLDKEGVEVSGGEAQKIAIARTLYKDAPFVILDEPTAALDPVAEMEIYSKFNDIIEDKTAVYISHRLSSCQFCDEILVFDQGRIVQRGSHQILVADTKGKYCEMWTAQAQYYQDGEQKFAPL</sequence>
<dbReference type="PANTHER" id="PTHR24221:SF646">
    <property type="entry name" value="HAEMOLYSIN SECRETION ATP-BINDING PROTEIN"/>
    <property type="match status" value="1"/>
</dbReference>
<evidence type="ECO:0000256" key="7">
    <source>
        <dbReference type="SAM" id="Phobius"/>
    </source>
</evidence>
<dbReference type="InterPro" id="IPR039421">
    <property type="entry name" value="Type_1_exporter"/>
</dbReference>
<evidence type="ECO:0000259" key="8">
    <source>
        <dbReference type="PROSITE" id="PS50893"/>
    </source>
</evidence>
<dbReference type="InterPro" id="IPR036640">
    <property type="entry name" value="ABC1_TM_sf"/>
</dbReference>
<dbReference type="InterPro" id="IPR017871">
    <property type="entry name" value="ABC_transporter-like_CS"/>
</dbReference>
<dbReference type="GO" id="GO:0016887">
    <property type="term" value="F:ATP hydrolysis activity"/>
    <property type="evidence" value="ECO:0007669"/>
    <property type="project" value="InterPro"/>
</dbReference>
<dbReference type="EMBL" id="JACHFW010000003">
    <property type="protein sequence ID" value="MBB5263963.1"/>
    <property type="molecule type" value="Genomic_DNA"/>
</dbReference>
<keyword evidence="4 9" id="KW-0067">ATP-binding</keyword>
<evidence type="ECO:0000256" key="5">
    <source>
        <dbReference type="ARBA" id="ARBA00022989"/>
    </source>
</evidence>
<dbReference type="RefSeq" id="WP_183772257.1">
    <property type="nucleotide sequence ID" value="NZ_CAWVEG010000102.1"/>
</dbReference>
<feature type="transmembrane region" description="Helical" evidence="7">
    <location>
        <begin position="308"/>
        <end position="334"/>
    </location>
</feature>
<dbReference type="GO" id="GO:0034040">
    <property type="term" value="F:ATPase-coupled lipid transmembrane transporter activity"/>
    <property type="evidence" value="ECO:0007669"/>
    <property type="project" value="TreeGrafter"/>
</dbReference>
<keyword evidence="2 7" id="KW-0812">Transmembrane</keyword>
<dbReference type="InterPro" id="IPR027417">
    <property type="entry name" value="P-loop_NTPase"/>
</dbReference>
<keyword evidence="5 7" id="KW-1133">Transmembrane helix</keyword>
<dbReference type="PANTHER" id="PTHR24221">
    <property type="entry name" value="ATP-BINDING CASSETTE SUB-FAMILY B"/>
    <property type="match status" value="1"/>
</dbReference>
<dbReference type="Gene3D" id="1.20.1560.10">
    <property type="entry name" value="ABC transporter type 1, transmembrane domain"/>
    <property type="match status" value="1"/>
</dbReference>